<keyword evidence="2" id="KW-1185">Reference proteome</keyword>
<dbReference type="EMBL" id="CM045769">
    <property type="protein sequence ID" value="KAI7995837.1"/>
    <property type="molecule type" value="Genomic_DNA"/>
</dbReference>
<evidence type="ECO:0000313" key="1">
    <source>
        <dbReference type="EMBL" id="KAI7995837.1"/>
    </source>
</evidence>
<evidence type="ECO:0000313" key="2">
    <source>
        <dbReference type="Proteomes" id="UP001060215"/>
    </source>
</evidence>
<protein>
    <submittedName>
        <fullName evidence="1">Uncharacterized protein</fullName>
    </submittedName>
</protein>
<name>A0ACC0G5V0_9ERIC</name>
<accession>A0ACC0G5V0</accession>
<dbReference type="Proteomes" id="UP001060215">
    <property type="component" value="Chromosome 12"/>
</dbReference>
<comment type="caution">
    <text evidence="1">The sequence shown here is derived from an EMBL/GenBank/DDBJ whole genome shotgun (WGS) entry which is preliminary data.</text>
</comment>
<sequence length="176" mass="19827">MGRNKVHAMDDGGLEVNVENVEHVYNVQYNPKNNQPCLSSLQPLVASFICHEFSNDYCYSRCHLSASVFKLKWLKCTILHRISHVGFNSSSVMVDIGRPIYRLLARSIYSTLEAVGSYNNKNGGKATLAKDLACLVNESSNIDDKKPKTPVELKRSLELSIKKSVKEQYINGKFQE</sequence>
<gene>
    <name evidence="1" type="ORF">LOK49_LG11G01803</name>
</gene>
<reference evidence="1 2" key="1">
    <citation type="journal article" date="2022" name="Plant J.">
        <title>Chromosome-level genome of Camellia lanceoleosa provides a valuable resource for understanding genome evolution and self-incompatibility.</title>
        <authorList>
            <person name="Gong W."/>
            <person name="Xiao S."/>
            <person name="Wang L."/>
            <person name="Liao Z."/>
            <person name="Chang Y."/>
            <person name="Mo W."/>
            <person name="Hu G."/>
            <person name="Li W."/>
            <person name="Zhao G."/>
            <person name="Zhu H."/>
            <person name="Hu X."/>
            <person name="Ji K."/>
            <person name="Xiang X."/>
            <person name="Song Q."/>
            <person name="Yuan D."/>
            <person name="Jin S."/>
            <person name="Zhang L."/>
        </authorList>
    </citation>
    <scope>NUCLEOTIDE SEQUENCE [LARGE SCALE GENOMIC DNA]</scope>
    <source>
        <strain evidence="1">SQ_2022a</strain>
    </source>
</reference>
<organism evidence="1 2">
    <name type="scientific">Camellia lanceoleosa</name>
    <dbReference type="NCBI Taxonomy" id="1840588"/>
    <lineage>
        <taxon>Eukaryota</taxon>
        <taxon>Viridiplantae</taxon>
        <taxon>Streptophyta</taxon>
        <taxon>Embryophyta</taxon>
        <taxon>Tracheophyta</taxon>
        <taxon>Spermatophyta</taxon>
        <taxon>Magnoliopsida</taxon>
        <taxon>eudicotyledons</taxon>
        <taxon>Gunneridae</taxon>
        <taxon>Pentapetalae</taxon>
        <taxon>asterids</taxon>
        <taxon>Ericales</taxon>
        <taxon>Theaceae</taxon>
        <taxon>Camellia</taxon>
    </lineage>
</organism>
<proteinExistence type="predicted"/>